<dbReference type="OrthoDB" id="1770740at2"/>
<keyword evidence="4" id="KW-1185">Reference proteome</keyword>
<dbReference type="RefSeq" id="WP_078710552.1">
    <property type="nucleotide sequence ID" value="NZ_FUWY01000001.1"/>
</dbReference>
<feature type="transmembrane region" description="Helical" evidence="2">
    <location>
        <begin position="21"/>
        <end position="42"/>
    </location>
</feature>
<dbReference type="EMBL" id="FUWY01000001">
    <property type="protein sequence ID" value="SJZ33806.1"/>
    <property type="molecule type" value="Genomic_DNA"/>
</dbReference>
<keyword evidence="2" id="KW-0812">Transmembrane</keyword>
<reference evidence="4" key="1">
    <citation type="submission" date="2017-02" db="EMBL/GenBank/DDBJ databases">
        <authorList>
            <person name="Varghese N."/>
            <person name="Submissions S."/>
        </authorList>
    </citation>
    <scope>NUCLEOTIDE SEQUENCE [LARGE SCALE GENOMIC DNA]</scope>
    <source>
        <strain evidence="4">ATCC 25662</strain>
    </source>
</reference>
<sequence>MSQNRKKVKNQSKRKLDRTSKIILIGGALIVVPFIIFGFILLSASFNTGKPIFGDRFKGDLDPAITSSNISEIESKVKSQSGVEKVSVELSSATLRVYVDITDSASSAEATSIADAVYNDVVSVLPEGTYFKLQDGKKMYDIEVHVYNLAKDRDSENFVYVIKNKSSNMETARSQVVSDPLDAELAQQLRDDVENRNNPTPTPNDDEMTVGGADDGTEAQPDEGKTE</sequence>
<evidence type="ECO:0000313" key="3">
    <source>
        <dbReference type="EMBL" id="SJZ33806.1"/>
    </source>
</evidence>
<gene>
    <name evidence="3" type="ORF">SAMN02745191_0085</name>
</gene>
<proteinExistence type="predicted"/>
<evidence type="ECO:0000313" key="4">
    <source>
        <dbReference type="Proteomes" id="UP000243297"/>
    </source>
</evidence>
<evidence type="ECO:0000256" key="1">
    <source>
        <dbReference type="SAM" id="MobiDB-lite"/>
    </source>
</evidence>
<feature type="region of interest" description="Disordered" evidence="1">
    <location>
        <begin position="189"/>
        <end position="227"/>
    </location>
</feature>
<keyword evidence="2" id="KW-1133">Transmembrane helix</keyword>
<protein>
    <submittedName>
        <fullName evidence="3">Uncharacterized protein</fullName>
    </submittedName>
</protein>
<keyword evidence="2" id="KW-0472">Membrane</keyword>
<dbReference type="Proteomes" id="UP000243297">
    <property type="component" value="Unassembled WGS sequence"/>
</dbReference>
<name>A0A1T4JUG2_9FIRM</name>
<dbReference type="STRING" id="118967.SAMN02745191_0085"/>
<organism evidence="3 4">
    <name type="scientific">Anaerorhabdus furcosa</name>
    <dbReference type="NCBI Taxonomy" id="118967"/>
    <lineage>
        <taxon>Bacteria</taxon>
        <taxon>Bacillati</taxon>
        <taxon>Bacillota</taxon>
        <taxon>Erysipelotrichia</taxon>
        <taxon>Erysipelotrichales</taxon>
        <taxon>Erysipelotrichaceae</taxon>
        <taxon>Anaerorhabdus</taxon>
    </lineage>
</organism>
<dbReference type="AlphaFoldDB" id="A0A1T4JUG2"/>
<evidence type="ECO:0000256" key="2">
    <source>
        <dbReference type="SAM" id="Phobius"/>
    </source>
</evidence>
<accession>A0A1T4JUG2</accession>